<dbReference type="RefSeq" id="WP_188387585.1">
    <property type="nucleotide sequence ID" value="NZ_BMFK01000001.1"/>
</dbReference>
<reference evidence="2" key="2">
    <citation type="submission" date="2020-09" db="EMBL/GenBank/DDBJ databases">
        <authorList>
            <person name="Sun Q."/>
            <person name="Zhou Y."/>
        </authorList>
    </citation>
    <scope>NUCLEOTIDE SEQUENCE</scope>
    <source>
        <strain evidence="2">CGMCC 1.12698</strain>
    </source>
</reference>
<evidence type="ECO:0000256" key="1">
    <source>
        <dbReference type="SAM" id="Phobius"/>
    </source>
</evidence>
<reference evidence="2" key="1">
    <citation type="journal article" date="2014" name="Int. J. Syst. Evol. Microbiol.">
        <title>Complete genome sequence of Corynebacterium casei LMG S-19264T (=DSM 44701T), isolated from a smear-ripened cheese.</title>
        <authorList>
            <consortium name="US DOE Joint Genome Institute (JGI-PGF)"/>
            <person name="Walter F."/>
            <person name="Albersmeier A."/>
            <person name="Kalinowski J."/>
            <person name="Ruckert C."/>
        </authorList>
    </citation>
    <scope>NUCLEOTIDE SEQUENCE</scope>
    <source>
        <strain evidence="2">CGMCC 1.12698</strain>
    </source>
</reference>
<name>A0A917ANR0_9BACI</name>
<keyword evidence="1" id="KW-0812">Transmembrane</keyword>
<keyword evidence="3" id="KW-1185">Reference proteome</keyword>
<dbReference type="Pfam" id="PF11308">
    <property type="entry name" value="Glyco_hydro_129"/>
    <property type="match status" value="1"/>
</dbReference>
<evidence type="ECO:0000313" key="3">
    <source>
        <dbReference type="Proteomes" id="UP000605259"/>
    </source>
</evidence>
<evidence type="ECO:0000313" key="2">
    <source>
        <dbReference type="EMBL" id="GGE64231.1"/>
    </source>
</evidence>
<keyword evidence="1" id="KW-1133">Transmembrane helix</keyword>
<sequence>MNKKIKYFIIPATVITLIATASIGYYVKNDTKIKEYTNIPVDFNYGDFAFDVNPETGEIIVEKDGVKESASMPLPKQKVSNVKQSENLVSWDYPDEKMSAKVEKKEHYLDISFTSNGASEFEWPKVSAKSYMLPIGEGKYIPSDDKAWKEFLKDEELALIESFSMPFFALNKSDYSILYIADKAFNNTLHFNTDDKIQFSMKHEFPSINENKEYGFRLYVTENNPTHVAQIYKNYIIEKGEFKTLQQKAESNPNIEKLYGAPHIYFWADQMITEDDIHWNKIREQMDAEFVTWMKKLLTNHTEDGAGEFETIIAQVKNQDYVDKYQKRVITTSINQVLKVEQFYNPDIFPDVDSKTKKLLDKGVGNLSEQELYECNKGLLKGKLKDATTDLDTWAKKTTTDVMEDMYDSGITKAWVGLSNWANGLMNPAMVEQANDQGYLIGPYDSYHSIHEKGNRDWNTASFEDKSLYEEATIINKEGKYIHGFLGRGRKLNPTLSLPSVQSRTGNILQNGILFNSWFIDCDATGEIYDDYSPHHPTTQEEDLQARLERMDYIAKERGMVIGSEGGNDFASSVIAFAHGIETPVIKWADADMRKNKDSEYYVGGYWAPSGNTPDRYGKQVPIKSEYRNIYIDPAYSIPLYKLVYNDSVITTHHWEWGSLKIKDEVGNRMLTELLHNIPPLYHVDEKMWNENEDMLVNYLSTWSPFHEKAVKQPMTSFKTLTEDRLVQSTEFGEELKVVVNYSADDFKYEGETIKAKTAVIYGVDGKQVFDASAY</sequence>
<keyword evidence="1" id="KW-0472">Membrane</keyword>
<gene>
    <name evidence="2" type="ORF">GCM10007140_13080</name>
</gene>
<organism evidence="2 3">
    <name type="scientific">Priestia taiwanensis</name>
    <dbReference type="NCBI Taxonomy" id="1347902"/>
    <lineage>
        <taxon>Bacteria</taxon>
        <taxon>Bacillati</taxon>
        <taxon>Bacillota</taxon>
        <taxon>Bacilli</taxon>
        <taxon>Bacillales</taxon>
        <taxon>Bacillaceae</taxon>
        <taxon>Priestia</taxon>
    </lineage>
</organism>
<dbReference type="EMBL" id="BMFK01000001">
    <property type="protein sequence ID" value="GGE64231.1"/>
    <property type="molecule type" value="Genomic_DNA"/>
</dbReference>
<dbReference type="InterPro" id="IPR021459">
    <property type="entry name" value="GH101-related"/>
</dbReference>
<accession>A0A917ANR0</accession>
<proteinExistence type="predicted"/>
<comment type="caution">
    <text evidence="2">The sequence shown here is derived from an EMBL/GenBank/DDBJ whole genome shotgun (WGS) entry which is preliminary data.</text>
</comment>
<protein>
    <recommendedName>
        <fullName evidence="4">Glycosyl hydrolases related to GH101 family, GHL1-GHL3</fullName>
    </recommendedName>
</protein>
<feature type="transmembrane region" description="Helical" evidence="1">
    <location>
        <begin position="7"/>
        <end position="27"/>
    </location>
</feature>
<dbReference type="Proteomes" id="UP000605259">
    <property type="component" value="Unassembled WGS sequence"/>
</dbReference>
<dbReference type="AlphaFoldDB" id="A0A917ANR0"/>
<evidence type="ECO:0008006" key="4">
    <source>
        <dbReference type="Google" id="ProtNLM"/>
    </source>
</evidence>